<evidence type="ECO:0000313" key="2">
    <source>
        <dbReference type="EMBL" id="MDX8415231.1"/>
    </source>
</evidence>
<keyword evidence="1" id="KW-0732">Signal</keyword>
<keyword evidence="3" id="KW-1185">Reference proteome</keyword>
<evidence type="ECO:0000313" key="3">
    <source>
        <dbReference type="Proteomes" id="UP001275932"/>
    </source>
</evidence>
<reference evidence="2 3" key="1">
    <citation type="submission" date="2022-03" db="EMBL/GenBank/DDBJ databases">
        <title>Novel taxa within the pig intestine.</title>
        <authorList>
            <person name="Wylensek D."/>
            <person name="Bishof K."/>
            <person name="Afrizal A."/>
            <person name="Clavel T."/>
        </authorList>
    </citation>
    <scope>NUCLEOTIDE SEQUENCE [LARGE SCALE GENOMIC DNA]</scope>
    <source>
        <strain evidence="2 3">CLA-KB-P66</strain>
    </source>
</reference>
<accession>A0ABU4WF87</accession>
<dbReference type="EMBL" id="JALBUT010000003">
    <property type="protein sequence ID" value="MDX8415231.1"/>
    <property type="molecule type" value="Genomic_DNA"/>
</dbReference>
<comment type="caution">
    <text evidence="2">The sequence shown here is derived from an EMBL/GenBank/DDBJ whole genome shotgun (WGS) entry which is preliminary data.</text>
</comment>
<protein>
    <submittedName>
        <fullName evidence="2">Uncharacterized protein</fullName>
    </submittedName>
</protein>
<gene>
    <name evidence="2" type="ORF">MOX91_03435</name>
</gene>
<organism evidence="2 3">
    <name type="scientific">Intestinicryptomonas porci</name>
    <dbReference type="NCBI Taxonomy" id="2926320"/>
    <lineage>
        <taxon>Bacteria</taxon>
        <taxon>Pseudomonadati</taxon>
        <taxon>Verrucomicrobiota</taxon>
        <taxon>Opitutia</taxon>
        <taxon>Opitutales</taxon>
        <taxon>Intestinicryptomonaceae</taxon>
        <taxon>Intestinicryptomonas</taxon>
    </lineage>
</organism>
<dbReference type="RefSeq" id="WP_370396679.1">
    <property type="nucleotide sequence ID" value="NZ_JALBUT010000003.1"/>
</dbReference>
<sequence>MKALRNIFIIIASIAISFSAAHAQRSKTTNAEIKTKLLQNIVKESNGDVILKVKVNPTKEILEKTRDIPTSLLVMLLYVDPKMDLERYNKVMQKDAGTNKVRSVSDILEATDKYLSANNMQLKQIKFSANNARLKLDQGLPLFISLYSSGDYGKIADREKSRLAATDIAAWKKSLGKLQLKSFNLNKNLITFALMQGYNKQTGEFLILFNGKKHWFTESELKKVISNCHELRI</sequence>
<feature type="signal peptide" evidence="1">
    <location>
        <begin position="1"/>
        <end position="23"/>
    </location>
</feature>
<name>A0ABU4WF87_9BACT</name>
<dbReference type="Proteomes" id="UP001275932">
    <property type="component" value="Unassembled WGS sequence"/>
</dbReference>
<proteinExistence type="predicted"/>
<evidence type="ECO:0000256" key="1">
    <source>
        <dbReference type="SAM" id="SignalP"/>
    </source>
</evidence>
<feature type="chain" id="PRO_5047298356" evidence="1">
    <location>
        <begin position="24"/>
        <end position="233"/>
    </location>
</feature>